<comment type="caution">
    <text evidence="1">The sequence shown here is derived from an EMBL/GenBank/DDBJ whole genome shotgun (WGS) entry which is preliminary data.</text>
</comment>
<gene>
    <name evidence="1" type="ORF">DFO77_10312</name>
</gene>
<dbReference type="Proteomes" id="UP000252733">
    <property type="component" value="Unassembled WGS sequence"/>
</dbReference>
<accession>A0A368VBB7</accession>
<keyword evidence="2" id="KW-1185">Reference proteome</keyword>
<evidence type="ECO:0000313" key="1">
    <source>
        <dbReference type="EMBL" id="RCW38547.1"/>
    </source>
</evidence>
<reference evidence="1 2" key="1">
    <citation type="submission" date="2018-07" db="EMBL/GenBank/DDBJ databases">
        <title>Freshwater and sediment microbial communities from various areas in North America, analyzing microbe dynamics in response to fracking.</title>
        <authorList>
            <person name="Lamendella R."/>
        </authorList>
    </citation>
    <scope>NUCLEOTIDE SEQUENCE [LARGE SCALE GENOMIC DNA]</scope>
    <source>
        <strain evidence="1 2">160A</strain>
    </source>
</reference>
<sequence length="287" mass="32730">MSTSNQTYKELAIPFFKETFDCIDQVMQDHNVPYYLIGVSAIALELLKDGIKPSRGTKGIDFAIMISNMKDYEAISEGLKRKGFNKVKAPWTFYSERFKVAIDVLPFGEIEEQDTENFNKRNADLHMLGFKEVLEEAEQVQIGEKIANIPPLPGMIILKLVAWSDRPEERGNDLDDILKIIQHYFDLAFDEIVEKHYDTFQDGDLDQKRVAAEVLGRKARKILNKSESLSERVLKVTQDNLLDPATSGISKAWARNLGSDIEYTYSLLKALHKGMFDELENTGDQDQ</sequence>
<proteinExistence type="predicted"/>
<dbReference type="RefSeq" id="WP_114436373.1">
    <property type="nucleotide sequence ID" value="NZ_QPIZ01000003.1"/>
</dbReference>
<evidence type="ECO:0008006" key="3">
    <source>
        <dbReference type="Google" id="ProtNLM"/>
    </source>
</evidence>
<organism evidence="1 2">
    <name type="scientific">Marinilabilia salmonicolor</name>
    <dbReference type="NCBI Taxonomy" id="989"/>
    <lineage>
        <taxon>Bacteria</taxon>
        <taxon>Pseudomonadati</taxon>
        <taxon>Bacteroidota</taxon>
        <taxon>Bacteroidia</taxon>
        <taxon>Marinilabiliales</taxon>
        <taxon>Marinilabiliaceae</taxon>
        <taxon>Marinilabilia</taxon>
    </lineage>
</organism>
<dbReference type="EMBL" id="QPIZ01000003">
    <property type="protein sequence ID" value="RCW38547.1"/>
    <property type="molecule type" value="Genomic_DNA"/>
</dbReference>
<dbReference type="AlphaFoldDB" id="A0A368VBB7"/>
<evidence type="ECO:0000313" key="2">
    <source>
        <dbReference type="Proteomes" id="UP000252733"/>
    </source>
</evidence>
<name>A0A368VBB7_9BACT</name>
<protein>
    <recommendedName>
        <fullName evidence="3">Nucleotidyltransferase</fullName>
    </recommendedName>
</protein>